<evidence type="ECO:0000256" key="3">
    <source>
        <dbReference type="ARBA" id="ARBA00022723"/>
    </source>
</evidence>
<proteinExistence type="predicted"/>
<dbReference type="CDD" id="cd01938">
    <property type="entry name" value="ADPGK_ADPPFK"/>
    <property type="match status" value="1"/>
</dbReference>
<dbReference type="InterPro" id="IPR029056">
    <property type="entry name" value="Ribokinase-like"/>
</dbReference>
<evidence type="ECO:0000256" key="2">
    <source>
        <dbReference type="ARBA" id="ARBA00022679"/>
    </source>
</evidence>
<dbReference type="Proteomes" id="UP000007635">
    <property type="component" value="Chromosome II"/>
</dbReference>
<evidence type="ECO:0000256" key="5">
    <source>
        <dbReference type="ARBA" id="ARBA00022842"/>
    </source>
</evidence>
<keyword evidence="7" id="KW-0472">Membrane</keyword>
<protein>
    <recommendedName>
        <fullName evidence="10">ADP-dependent glucokinase 2</fullName>
    </recommendedName>
</protein>
<evidence type="ECO:0000256" key="1">
    <source>
        <dbReference type="ARBA" id="ARBA00022490"/>
    </source>
</evidence>
<evidence type="ECO:0000256" key="7">
    <source>
        <dbReference type="SAM" id="Phobius"/>
    </source>
</evidence>
<dbReference type="PANTHER" id="PTHR21208:SF1">
    <property type="entry name" value="ADP-DEPENDENT GLUCOKINASE"/>
    <property type="match status" value="1"/>
</dbReference>
<dbReference type="SUPFAM" id="SSF53613">
    <property type="entry name" value="Ribokinase-like"/>
    <property type="match status" value="1"/>
</dbReference>
<keyword evidence="3" id="KW-0479">Metal-binding</keyword>
<dbReference type="GO" id="GO:0005783">
    <property type="term" value="C:endoplasmic reticulum"/>
    <property type="evidence" value="ECO:0007669"/>
    <property type="project" value="TreeGrafter"/>
</dbReference>
<keyword evidence="7" id="KW-0812">Transmembrane</keyword>
<keyword evidence="4" id="KW-0418">Kinase</keyword>
<dbReference type="Pfam" id="PF04587">
    <property type="entry name" value="ADP_PFK_GK"/>
    <property type="match status" value="1"/>
</dbReference>
<keyword evidence="1" id="KW-0963">Cytoplasm</keyword>
<dbReference type="PROSITE" id="PS51255">
    <property type="entry name" value="ADPK"/>
    <property type="match status" value="1"/>
</dbReference>
<evidence type="ECO:0000256" key="6">
    <source>
        <dbReference type="ARBA" id="ARBA00023152"/>
    </source>
</evidence>
<dbReference type="Ensembl" id="ENSGACT00000065738.1">
    <property type="protein sequence ID" value="ENSGACP00000038677.1"/>
    <property type="gene ID" value="ENSGACG00000034744.1"/>
</dbReference>
<dbReference type="AlphaFoldDB" id="A0AAQ4PJ45"/>
<reference evidence="8" key="2">
    <citation type="submission" date="2025-08" db="UniProtKB">
        <authorList>
            <consortium name="Ensembl"/>
        </authorList>
    </citation>
    <scope>IDENTIFICATION</scope>
</reference>
<dbReference type="GeneTree" id="ENSGT00390000017953"/>
<dbReference type="GO" id="GO:0043843">
    <property type="term" value="F:ADP-specific glucokinase activity"/>
    <property type="evidence" value="ECO:0007669"/>
    <property type="project" value="TreeGrafter"/>
</dbReference>
<evidence type="ECO:0000313" key="9">
    <source>
        <dbReference type="Proteomes" id="UP000007635"/>
    </source>
</evidence>
<dbReference type="GO" id="GO:0046872">
    <property type="term" value="F:metal ion binding"/>
    <property type="evidence" value="ECO:0007669"/>
    <property type="project" value="UniProtKB-KW"/>
</dbReference>
<dbReference type="GO" id="GO:0006006">
    <property type="term" value="P:glucose metabolic process"/>
    <property type="evidence" value="ECO:0007669"/>
    <property type="project" value="TreeGrafter"/>
</dbReference>
<reference evidence="8 9" key="1">
    <citation type="journal article" date="2021" name="G3 (Bethesda)">
        <title>Improved contiguity of the threespine stickleback genome using long-read sequencing.</title>
        <authorList>
            <person name="Nath S."/>
            <person name="Shaw D.E."/>
            <person name="White M.A."/>
        </authorList>
    </citation>
    <scope>NUCLEOTIDE SEQUENCE [LARGE SCALE GENOMIC DNA]</scope>
    <source>
        <strain evidence="8 9">Lake Benthic</strain>
    </source>
</reference>
<keyword evidence="6" id="KW-0324">Glycolysis</keyword>
<dbReference type="Gene3D" id="3.40.1190.20">
    <property type="match status" value="1"/>
</dbReference>
<evidence type="ECO:0000256" key="4">
    <source>
        <dbReference type="ARBA" id="ARBA00022777"/>
    </source>
</evidence>
<organism evidence="8 9">
    <name type="scientific">Gasterosteus aculeatus aculeatus</name>
    <name type="common">three-spined stickleback</name>
    <dbReference type="NCBI Taxonomy" id="481459"/>
    <lineage>
        <taxon>Eukaryota</taxon>
        <taxon>Metazoa</taxon>
        <taxon>Chordata</taxon>
        <taxon>Craniata</taxon>
        <taxon>Vertebrata</taxon>
        <taxon>Euteleostomi</taxon>
        <taxon>Actinopterygii</taxon>
        <taxon>Neopterygii</taxon>
        <taxon>Teleostei</taxon>
        <taxon>Neoteleostei</taxon>
        <taxon>Acanthomorphata</taxon>
        <taxon>Eupercaria</taxon>
        <taxon>Perciformes</taxon>
        <taxon>Cottioidei</taxon>
        <taxon>Gasterosteales</taxon>
        <taxon>Gasterosteidae</taxon>
        <taxon>Gasterosteus</taxon>
    </lineage>
</organism>
<sequence length="526" mass="57454">MEGGGRVSWVKYGPVVSLFVVLLAVWFRSPDDAVPDDRLDTVLSSLLRAEGKVGVSDVAKPKVAIGFGGCVDLIVDGVMLLNKIGVPPTDQPLHHDYIESEVQLAQSFAYFFAPGAAAERFMLNDTLFSELVEASRDLPGNRWAVGGNAPVMASRMATEGCDILLGGSFSPDFTDVLSPHITGTRPKDTYCYTHLRLLGPSCLLRSHAACTNPTIFLVAGNIIEEPDIHLILEYPSGASWGQYTSRRANRYIVHSDDHNPYLDSMAEFAEKLKDFEPDLLVVGGLQMMDNFPFQAGERDALLSRLSGLMASSSPSIGVHFEMASFVEESIMEDLLHYVIPHADSLGMNEQELPNLLSLLKGTNITVLSDPNPRVATVLDQMREVYRIVNQRSKDASEESDTYGAKAKPLTRLHVHTLAFQAMIVTRGSQWKNTMSATAKASLTANRHVCGSDAIDPSKARLIMDDSFSVSRQEGSQRIPLQESRPVSCWDEEDYEICVAPVLVCTEVYQTAGGGDNISAAGLVLQI</sequence>
<keyword evidence="5" id="KW-0460">Magnesium</keyword>
<keyword evidence="9" id="KW-1185">Reference proteome</keyword>
<keyword evidence="7" id="KW-1133">Transmembrane helix</keyword>
<dbReference type="GO" id="GO:0006096">
    <property type="term" value="P:glycolytic process"/>
    <property type="evidence" value="ECO:0007669"/>
    <property type="project" value="UniProtKB-KW"/>
</dbReference>
<dbReference type="PANTHER" id="PTHR21208">
    <property type="entry name" value="ADP-DEPENDENT GLUCOKINASE"/>
    <property type="match status" value="1"/>
</dbReference>
<reference evidence="8" key="3">
    <citation type="submission" date="2025-09" db="UniProtKB">
        <authorList>
            <consortium name="Ensembl"/>
        </authorList>
    </citation>
    <scope>IDENTIFICATION</scope>
</reference>
<evidence type="ECO:0008006" key="10">
    <source>
        <dbReference type="Google" id="ProtNLM"/>
    </source>
</evidence>
<name>A0AAQ4PJ45_GASAC</name>
<evidence type="ECO:0000313" key="8">
    <source>
        <dbReference type="Ensembl" id="ENSGACP00000038677.1"/>
    </source>
</evidence>
<keyword evidence="2" id="KW-0808">Transferase</keyword>
<accession>A0AAQ4PJ45</accession>
<dbReference type="InterPro" id="IPR007666">
    <property type="entry name" value="ADP_PFK/GK"/>
</dbReference>
<feature type="transmembrane region" description="Helical" evidence="7">
    <location>
        <begin position="12"/>
        <end position="29"/>
    </location>
</feature>